<comment type="subcellular location">
    <subcellularLocation>
        <location evidence="1">Cell membrane</location>
        <topology evidence="1">Peripheral membrane protein</topology>
    </subcellularLocation>
</comment>
<dbReference type="FunFam" id="3.40.50.300:FF:000127">
    <property type="entry name" value="Ribose import ATP-binding protein RbsA"/>
    <property type="match status" value="1"/>
</dbReference>
<dbReference type="Pfam" id="PF00005">
    <property type="entry name" value="ABC_tran"/>
    <property type="match status" value="2"/>
</dbReference>
<evidence type="ECO:0000259" key="10">
    <source>
        <dbReference type="PROSITE" id="PS50893"/>
    </source>
</evidence>
<evidence type="ECO:0000313" key="12">
    <source>
        <dbReference type="Proteomes" id="UP000231179"/>
    </source>
</evidence>
<dbReference type="SMART" id="SM00382">
    <property type="entry name" value="AAA"/>
    <property type="match status" value="2"/>
</dbReference>
<dbReference type="InterPro" id="IPR027417">
    <property type="entry name" value="P-loop_NTPase"/>
</dbReference>
<keyword evidence="7 11" id="KW-0067">ATP-binding</keyword>
<evidence type="ECO:0000256" key="8">
    <source>
        <dbReference type="ARBA" id="ARBA00022967"/>
    </source>
</evidence>
<dbReference type="Gene3D" id="3.40.50.300">
    <property type="entry name" value="P-loop containing nucleotide triphosphate hydrolases"/>
    <property type="match status" value="2"/>
</dbReference>
<keyword evidence="6" id="KW-0547">Nucleotide-binding</keyword>
<dbReference type="EMBL" id="CP024870">
    <property type="protein sequence ID" value="ATX70794.1"/>
    <property type="molecule type" value="Genomic_DNA"/>
</dbReference>
<evidence type="ECO:0000313" key="11">
    <source>
        <dbReference type="EMBL" id="ATX70794.1"/>
    </source>
</evidence>
<dbReference type="CDD" id="cd03216">
    <property type="entry name" value="ABC_Carb_Monos_I"/>
    <property type="match status" value="1"/>
</dbReference>
<dbReference type="InterPro" id="IPR017871">
    <property type="entry name" value="ABC_transporter-like_CS"/>
</dbReference>
<reference evidence="11 12" key="1">
    <citation type="submission" date="2017-11" db="EMBL/GenBank/DDBJ databases">
        <title>Complete genome sequence of Spiroplasma clarkii CN-5 (DSM 19994).</title>
        <authorList>
            <person name="Tsai Y.-M."/>
            <person name="Chang A."/>
            <person name="Lo W.-S."/>
            <person name="Kuo C.-H."/>
        </authorList>
    </citation>
    <scope>NUCLEOTIDE SEQUENCE [LARGE SCALE GENOMIC DNA]</scope>
    <source>
        <strain evidence="11 12">CN-5</strain>
    </source>
</reference>
<keyword evidence="3" id="KW-1003">Cell membrane</keyword>
<evidence type="ECO:0000256" key="1">
    <source>
        <dbReference type="ARBA" id="ARBA00004202"/>
    </source>
</evidence>
<keyword evidence="2" id="KW-0813">Transport</keyword>
<dbReference type="PROSITE" id="PS50893">
    <property type="entry name" value="ABC_TRANSPORTER_2"/>
    <property type="match status" value="2"/>
</dbReference>
<dbReference type="InterPro" id="IPR050107">
    <property type="entry name" value="ABC_carbohydrate_import_ATPase"/>
</dbReference>
<dbReference type="Proteomes" id="UP000231179">
    <property type="component" value="Chromosome"/>
</dbReference>
<dbReference type="GO" id="GO:0016887">
    <property type="term" value="F:ATP hydrolysis activity"/>
    <property type="evidence" value="ECO:0007669"/>
    <property type="project" value="InterPro"/>
</dbReference>
<gene>
    <name evidence="11" type="primary">rbsA</name>
    <name evidence="11" type="ORF">SCLAR_v1c04730</name>
</gene>
<keyword evidence="4" id="KW-0762">Sugar transport</keyword>
<dbReference type="GO" id="GO:0005886">
    <property type="term" value="C:plasma membrane"/>
    <property type="evidence" value="ECO:0007669"/>
    <property type="project" value="UniProtKB-SubCell"/>
</dbReference>
<evidence type="ECO:0000256" key="2">
    <source>
        <dbReference type="ARBA" id="ARBA00022448"/>
    </source>
</evidence>
<feature type="domain" description="ABC transporter" evidence="10">
    <location>
        <begin position="260"/>
        <end position="500"/>
    </location>
</feature>
<evidence type="ECO:0000256" key="9">
    <source>
        <dbReference type="ARBA" id="ARBA00023136"/>
    </source>
</evidence>
<evidence type="ECO:0000256" key="7">
    <source>
        <dbReference type="ARBA" id="ARBA00022840"/>
    </source>
</evidence>
<feature type="domain" description="ABC transporter" evidence="10">
    <location>
        <begin position="14"/>
        <end position="251"/>
    </location>
</feature>
<dbReference type="InterPro" id="IPR003439">
    <property type="entry name" value="ABC_transporter-like_ATP-bd"/>
</dbReference>
<dbReference type="PANTHER" id="PTHR43790">
    <property type="entry name" value="CARBOHYDRATE TRANSPORT ATP-BINDING PROTEIN MG119-RELATED"/>
    <property type="match status" value="1"/>
</dbReference>
<dbReference type="AlphaFoldDB" id="A0A2K8KML1"/>
<organism evidence="11 12">
    <name type="scientific">Spiroplasma clarkii</name>
    <dbReference type="NCBI Taxonomy" id="2139"/>
    <lineage>
        <taxon>Bacteria</taxon>
        <taxon>Bacillati</taxon>
        <taxon>Mycoplasmatota</taxon>
        <taxon>Mollicutes</taxon>
        <taxon>Entomoplasmatales</taxon>
        <taxon>Spiroplasmataceae</taxon>
        <taxon>Spiroplasma</taxon>
    </lineage>
</organism>
<keyword evidence="8" id="KW-1278">Translocase</keyword>
<evidence type="ECO:0000256" key="3">
    <source>
        <dbReference type="ARBA" id="ARBA00022475"/>
    </source>
</evidence>
<evidence type="ECO:0000256" key="5">
    <source>
        <dbReference type="ARBA" id="ARBA00022737"/>
    </source>
</evidence>
<keyword evidence="5" id="KW-0677">Repeat</keyword>
<dbReference type="PROSITE" id="PS00211">
    <property type="entry name" value="ABC_TRANSPORTER_1"/>
    <property type="match status" value="1"/>
</dbReference>
<dbReference type="CDD" id="cd03215">
    <property type="entry name" value="ABC_Carb_Monos_II"/>
    <property type="match status" value="1"/>
</dbReference>
<evidence type="ECO:0000256" key="6">
    <source>
        <dbReference type="ARBA" id="ARBA00022741"/>
    </source>
</evidence>
<dbReference type="SUPFAM" id="SSF52540">
    <property type="entry name" value="P-loop containing nucleoside triphosphate hydrolases"/>
    <property type="match status" value="2"/>
</dbReference>
<dbReference type="PANTHER" id="PTHR43790:SF3">
    <property type="entry name" value="D-ALLOSE IMPORT ATP-BINDING PROTEIN ALSA-RELATED"/>
    <property type="match status" value="1"/>
</dbReference>
<name>A0A2K8KML1_9MOLU</name>
<protein>
    <submittedName>
        <fullName evidence="11">Ribose ABC transporter ATP-binding protein</fullName>
    </submittedName>
</protein>
<evidence type="ECO:0000256" key="4">
    <source>
        <dbReference type="ARBA" id="ARBA00022597"/>
    </source>
</evidence>
<dbReference type="RefSeq" id="WP_100254356.1">
    <property type="nucleotide sequence ID" value="NZ_CP024870.1"/>
</dbReference>
<sequence length="501" mass="56080">MQIFNESIKQKPFITLKNIKKNFGNVQALNNVNLRVFPGQVMAILGENGAGKSTLMNILSGVHKRSSGQILDEHNFEMEFQNIKDAEKFGITIIHQEILAFQDMTVLDNVFIGHEIRNKIGLIDYKKEKRLFFEALTEIGMHIDPGTLMSQLTIAQQQMIGIAKAILKESKIIIMDEPTSSLSKKETDVLFKIIKKLKEQNKAILYISHRLDEIPLICDFITIIRDGQYIGEFVVGEINEDEIINHMVGREVTQKFPDKINSKSNEKILEVKNLTTDLFSNVSFEVMKGEILGFSGLVGSKRTEIFKTIIGLIKKQAGVVTFHGNEINLKSPSQAIKTGIYYVTEDRKVEGLFLDDSIKNNILLSSLKSVSHYGILSQNLEKETVNKYFNELKIKASNAGAKVKTMSGGNQQKVLIAKALAAQPKLIIFDEPTRGVDVGARREIYDLIVNVQKSGVPIILISSDLPEIVGMSNRVIVVKEGKITKTLATEINAENIMQYAI</sequence>
<proteinExistence type="predicted"/>
<keyword evidence="9" id="KW-0472">Membrane</keyword>
<keyword evidence="12" id="KW-1185">Reference proteome</keyword>
<accession>A0A2K8KML1</accession>
<dbReference type="GO" id="GO:0005524">
    <property type="term" value="F:ATP binding"/>
    <property type="evidence" value="ECO:0007669"/>
    <property type="project" value="UniProtKB-KW"/>
</dbReference>
<dbReference type="InterPro" id="IPR003593">
    <property type="entry name" value="AAA+_ATPase"/>
</dbReference>